<feature type="domain" description="Carrier" evidence="3">
    <location>
        <begin position="532"/>
        <end position="607"/>
    </location>
</feature>
<name>D4L9Q5_RUMC1</name>
<dbReference type="Pfam" id="PF00550">
    <property type="entry name" value="PP-binding"/>
    <property type="match status" value="1"/>
</dbReference>
<dbReference type="InterPro" id="IPR036736">
    <property type="entry name" value="ACP-like_sf"/>
</dbReference>
<organism evidence="4 5">
    <name type="scientific">Ruminococcus champanellensis (strain DSM 18848 / JCM 17042 / KCTC 15320 / 18P13)</name>
    <dbReference type="NCBI Taxonomy" id="213810"/>
    <lineage>
        <taxon>Bacteria</taxon>
        <taxon>Bacillati</taxon>
        <taxon>Bacillota</taxon>
        <taxon>Clostridia</taxon>
        <taxon>Eubacteriales</taxon>
        <taxon>Oscillospiraceae</taxon>
        <taxon>Ruminococcus</taxon>
    </lineage>
</organism>
<dbReference type="InterPro" id="IPR006162">
    <property type="entry name" value="Ppantetheine_attach_site"/>
</dbReference>
<dbReference type="InterPro" id="IPR000873">
    <property type="entry name" value="AMP-dep_synth/lig_dom"/>
</dbReference>
<dbReference type="PROSITE" id="PS00455">
    <property type="entry name" value="AMP_BINDING"/>
    <property type="match status" value="1"/>
</dbReference>
<dbReference type="GO" id="GO:0016779">
    <property type="term" value="F:nucleotidyltransferase activity"/>
    <property type="evidence" value="ECO:0007669"/>
    <property type="project" value="UniProtKB-KW"/>
</dbReference>
<keyword evidence="4" id="KW-0548">Nucleotidyltransferase</keyword>
<evidence type="ECO:0000259" key="3">
    <source>
        <dbReference type="PROSITE" id="PS50075"/>
    </source>
</evidence>
<keyword evidence="4" id="KW-0808">Transferase</keyword>
<dbReference type="InterPro" id="IPR009081">
    <property type="entry name" value="PP-bd_ACP"/>
</dbReference>
<dbReference type="Gene3D" id="3.30.300.30">
    <property type="match status" value="1"/>
</dbReference>
<gene>
    <name evidence="4" type="ordered locus">RUM_00740</name>
</gene>
<dbReference type="InterPro" id="IPR025110">
    <property type="entry name" value="AMP-bd_C"/>
</dbReference>
<dbReference type="HOGENOM" id="CLU_000022_59_7_9"/>
<dbReference type="InterPro" id="IPR020845">
    <property type="entry name" value="AMP-binding_CS"/>
</dbReference>
<dbReference type="GeneID" id="83154936"/>
<dbReference type="PANTHER" id="PTHR43767">
    <property type="entry name" value="LONG-CHAIN-FATTY-ACID--COA LIGASE"/>
    <property type="match status" value="1"/>
</dbReference>
<dbReference type="Gene3D" id="3.40.50.12780">
    <property type="entry name" value="N-terminal domain of ligase-like"/>
    <property type="match status" value="1"/>
</dbReference>
<dbReference type="Proteomes" id="UP000007054">
    <property type="component" value="Chromosome"/>
</dbReference>
<dbReference type="EMBL" id="FP929052">
    <property type="protein sequence ID" value="CBL16350.1"/>
    <property type="molecule type" value="Genomic_DNA"/>
</dbReference>
<protein>
    <submittedName>
        <fullName evidence="4">Peptide arylation enzymes</fullName>
        <ecNumber evidence="4">2.7.7.58</ecNumber>
    </submittedName>
</protein>
<evidence type="ECO:0000313" key="5">
    <source>
        <dbReference type="Proteomes" id="UP000007054"/>
    </source>
</evidence>
<dbReference type="SUPFAM" id="SSF47336">
    <property type="entry name" value="ACP-like"/>
    <property type="match status" value="1"/>
</dbReference>
<dbReference type="SUPFAM" id="SSF56801">
    <property type="entry name" value="Acetyl-CoA synthetase-like"/>
    <property type="match status" value="1"/>
</dbReference>
<dbReference type="Pfam" id="PF13193">
    <property type="entry name" value="AMP-binding_C"/>
    <property type="match status" value="1"/>
</dbReference>
<dbReference type="PROSITE" id="PS00012">
    <property type="entry name" value="PHOSPHOPANTETHEINE"/>
    <property type="match status" value="1"/>
</dbReference>
<evidence type="ECO:0000256" key="1">
    <source>
        <dbReference type="ARBA" id="ARBA00022450"/>
    </source>
</evidence>
<dbReference type="InterPro" id="IPR042099">
    <property type="entry name" value="ANL_N_sf"/>
</dbReference>
<reference evidence="4" key="2">
    <citation type="submission" date="2010-03" db="EMBL/GenBank/DDBJ databases">
        <authorList>
            <person name="Pajon A."/>
        </authorList>
    </citation>
    <scope>NUCLEOTIDE SEQUENCE</scope>
    <source>
        <strain evidence="4">Type strain: 18P13</strain>
    </source>
</reference>
<proteinExistence type="predicted"/>
<dbReference type="InterPro" id="IPR050237">
    <property type="entry name" value="ATP-dep_AMP-bd_enzyme"/>
</dbReference>
<dbReference type="STRING" id="213810.RUM_00740"/>
<reference evidence="4" key="1">
    <citation type="submission" date="2010-03" db="EMBL/GenBank/DDBJ databases">
        <title>The genome sequence of Ruminococcus sp. 18P13.</title>
        <authorList>
            <consortium name="metaHIT consortium -- http://www.metahit.eu/"/>
            <person name="Pajon A."/>
            <person name="Turner K."/>
            <person name="Parkhill J."/>
            <person name="Bernalier A."/>
        </authorList>
    </citation>
    <scope>NUCLEOTIDE SEQUENCE [LARGE SCALE GENOMIC DNA]</scope>
    <source>
        <strain evidence="4">Type strain: 18P13</strain>
    </source>
</reference>
<evidence type="ECO:0000313" key="4">
    <source>
        <dbReference type="EMBL" id="CBL16350.1"/>
    </source>
</evidence>
<dbReference type="Pfam" id="PF00501">
    <property type="entry name" value="AMP-binding"/>
    <property type="match status" value="1"/>
</dbReference>
<accession>D4L9Q5</accession>
<dbReference type="GO" id="GO:0016878">
    <property type="term" value="F:acid-thiol ligase activity"/>
    <property type="evidence" value="ECO:0007669"/>
    <property type="project" value="UniProtKB-ARBA"/>
</dbReference>
<dbReference type="PANTHER" id="PTHR43767:SF1">
    <property type="entry name" value="NONRIBOSOMAL PEPTIDE SYNTHASE PES1 (EUROFUNG)-RELATED"/>
    <property type="match status" value="1"/>
</dbReference>
<sequence>MRIKVDLNQTTYPRCILEMKRRFGDRIALRDKDGDMTYRALCTSSEQLGAYLLSQGIRPGEKVVLHLGNTRLFIQCLFALELIGALPVIVFSACREHEVFSIADTTEAAAYISFRSFKGFDCTETATRIADRIDSIRTLFFDDQLEALDLSGYALAPEQIADPSPEDPAYIVLSGGSTGIPKLIPKKQAATLWSAEKCAEACGLDETTRYLTAMPCAHYFHICGPGFMGAFLQGATDILCYSSLPSDIVSLIRQEKITETALVPSVASECIAYAKKHGNPKQMFESLRLVQLGGAMCTADVIHAVAEEMGCVPQQIYGMGEGLVYATYPQDSLDFILKYQGINTSAYDSVKVVDEAGNPVPDGEFGELIAKGPNIATAYYKNDEANRVKFTADGYYRTGDRVRLVEGKYLQVVGRIDDMINRAGEKIFPAELEMHLRQCSGVREAAVFGIPDPALGSRIAAFVICDEDTSGAAIRRELIAAGLASFKIPDDIFFKDAFPLTSVKKIDKHALKQEAEERIRHAEQETLQSFDHIGDPTERSVYTAWARALNTGELTGDCCFIELGGNSITAAAMLRELEQAHGISLELEDFYCADTLDAFCGLVKERIAHE</sequence>
<dbReference type="EC" id="2.7.7.58" evidence="4"/>
<evidence type="ECO:0000256" key="2">
    <source>
        <dbReference type="ARBA" id="ARBA00022553"/>
    </source>
</evidence>
<dbReference type="PATRIC" id="fig|213810.4.peg.662"/>
<dbReference type="InterPro" id="IPR045851">
    <property type="entry name" value="AMP-bd_C_sf"/>
</dbReference>
<dbReference type="Gene3D" id="1.10.1200.10">
    <property type="entry name" value="ACP-like"/>
    <property type="match status" value="1"/>
</dbReference>
<dbReference type="BioCyc" id="RCHA213810:RUM_RS00365-MONOMER"/>
<dbReference type="PROSITE" id="PS50075">
    <property type="entry name" value="CARRIER"/>
    <property type="match status" value="1"/>
</dbReference>
<dbReference type="KEGG" id="rch:RUM_00740"/>
<keyword evidence="2" id="KW-0597">Phosphoprotein</keyword>
<keyword evidence="1" id="KW-0596">Phosphopantetheine</keyword>
<dbReference type="OrthoDB" id="9778383at2"/>
<dbReference type="RefSeq" id="WP_015557258.1">
    <property type="nucleotide sequence ID" value="NC_021039.1"/>
</dbReference>
<dbReference type="AlphaFoldDB" id="D4L9Q5"/>
<keyword evidence="5" id="KW-1185">Reference proteome</keyword>